<protein>
    <submittedName>
        <fullName evidence="1">Uncharacterized protein</fullName>
    </submittedName>
</protein>
<dbReference type="InParanoid" id="A0A1X7VUU5"/>
<reference evidence="1" key="1">
    <citation type="submission" date="2017-05" db="UniProtKB">
        <authorList>
            <consortium name="EnsemblMetazoa"/>
        </authorList>
    </citation>
    <scope>IDENTIFICATION</scope>
</reference>
<accession>A0A1X7VUU5</accession>
<dbReference type="AlphaFoldDB" id="A0A1X7VUU5"/>
<name>A0A1X7VUU5_AMPQE</name>
<proteinExistence type="predicted"/>
<evidence type="ECO:0000313" key="1">
    <source>
        <dbReference type="EnsemblMetazoa" id="Aqu2.1.43173_001"/>
    </source>
</evidence>
<sequence>MPNLRGKASAKKLRKLMKEKRARAKAKCCVDERHDSTEEPVLGSNASVECSDGVLNEGLCDDATEKEVISGSVSDHT</sequence>
<dbReference type="EnsemblMetazoa" id="Aqu2.1.43173_001">
    <property type="protein sequence ID" value="Aqu2.1.43173_001"/>
    <property type="gene ID" value="Aqu2.1.43173"/>
</dbReference>
<organism evidence="1">
    <name type="scientific">Amphimedon queenslandica</name>
    <name type="common">Sponge</name>
    <dbReference type="NCBI Taxonomy" id="400682"/>
    <lineage>
        <taxon>Eukaryota</taxon>
        <taxon>Metazoa</taxon>
        <taxon>Porifera</taxon>
        <taxon>Demospongiae</taxon>
        <taxon>Heteroscleromorpha</taxon>
        <taxon>Haplosclerida</taxon>
        <taxon>Niphatidae</taxon>
        <taxon>Amphimedon</taxon>
    </lineage>
</organism>